<gene>
    <name evidence="2" type="ORF">NAV_LOCUS4198</name>
</gene>
<dbReference type="Proteomes" id="UP000276991">
    <property type="component" value="Unassembled WGS sequence"/>
</dbReference>
<accession>A0A498SL16</accession>
<proteinExistence type="predicted"/>
<name>A0A498SL16_ACAVI</name>
<evidence type="ECO:0008006" key="4">
    <source>
        <dbReference type="Google" id="ProtNLM"/>
    </source>
</evidence>
<sequence length="268" mass="31559">MKCVRVEMNIESSLRRDICDVLSRSHMEGSMHKDGIPLLDFVKVMRMPHEDKEQEEEQKARTAYDLIRMRLERLQKNIEKPVSIPQRRDGRKPRPPPDFVRNVVGSSAAAGSAEFHIFRNNRKREMDRLDYMHNKALQEELDEKFLAEKRRRVEEEERKTARKRLKRQRYKKKMKSLKKKKEEEDTEDETNENDLESSTTVESIDEKSVTKEEDNEVVQANGSFEIQEATPEKQNVTEAKMEQKNKSDPSSSVNNAPEKLVKPRKEDM</sequence>
<dbReference type="GO" id="GO:0003725">
    <property type="term" value="F:double-stranded RNA binding"/>
    <property type="evidence" value="ECO:0007669"/>
    <property type="project" value="InterPro"/>
</dbReference>
<keyword evidence="3" id="KW-1185">Reference proteome</keyword>
<dbReference type="InterPro" id="IPR009548">
    <property type="entry name" value="Prkrip1"/>
</dbReference>
<dbReference type="GO" id="GO:0004860">
    <property type="term" value="F:protein kinase inhibitor activity"/>
    <property type="evidence" value="ECO:0007669"/>
    <property type="project" value="TreeGrafter"/>
</dbReference>
<dbReference type="Pfam" id="PF06658">
    <property type="entry name" value="DUF1168"/>
    <property type="match status" value="1"/>
</dbReference>
<feature type="region of interest" description="Disordered" evidence="1">
    <location>
        <begin position="78"/>
        <end position="100"/>
    </location>
</feature>
<dbReference type="EMBL" id="UPTC01000600">
    <property type="protein sequence ID" value="VBB29395.1"/>
    <property type="molecule type" value="Genomic_DNA"/>
</dbReference>
<feature type="compositionally biased region" description="Basic residues" evidence="1">
    <location>
        <begin position="160"/>
        <end position="179"/>
    </location>
</feature>
<feature type="compositionally biased region" description="Basic and acidic residues" evidence="1">
    <location>
        <begin position="259"/>
        <end position="268"/>
    </location>
</feature>
<feature type="region of interest" description="Disordered" evidence="1">
    <location>
        <begin position="152"/>
        <end position="268"/>
    </location>
</feature>
<dbReference type="GO" id="GO:0005730">
    <property type="term" value="C:nucleolus"/>
    <property type="evidence" value="ECO:0007669"/>
    <property type="project" value="TreeGrafter"/>
</dbReference>
<dbReference type="AlphaFoldDB" id="A0A498SL16"/>
<evidence type="ECO:0000313" key="3">
    <source>
        <dbReference type="Proteomes" id="UP000276991"/>
    </source>
</evidence>
<dbReference type="PANTHER" id="PTHR13507:SF0">
    <property type="entry name" value="PRKR-INTERACTING PROTEIN 1"/>
    <property type="match status" value="1"/>
</dbReference>
<dbReference type="STRING" id="6277.A0A498SL16"/>
<dbReference type="OrthoDB" id="10067079at2759"/>
<evidence type="ECO:0000313" key="2">
    <source>
        <dbReference type="EMBL" id="VBB29395.1"/>
    </source>
</evidence>
<feature type="compositionally biased region" description="Acidic residues" evidence="1">
    <location>
        <begin position="184"/>
        <end position="195"/>
    </location>
</feature>
<reference evidence="2 3" key="1">
    <citation type="submission" date="2018-08" db="EMBL/GenBank/DDBJ databases">
        <authorList>
            <person name="Laetsch R D."/>
            <person name="Stevens L."/>
            <person name="Kumar S."/>
            <person name="Blaxter L. M."/>
        </authorList>
    </citation>
    <scope>NUCLEOTIDE SEQUENCE [LARGE SCALE GENOMIC DNA]</scope>
</reference>
<dbReference type="GO" id="GO:0019901">
    <property type="term" value="F:protein kinase binding"/>
    <property type="evidence" value="ECO:0007669"/>
    <property type="project" value="TreeGrafter"/>
</dbReference>
<organism evidence="2 3">
    <name type="scientific">Acanthocheilonema viteae</name>
    <name type="common">Filarial nematode worm</name>
    <name type="synonym">Dipetalonema viteae</name>
    <dbReference type="NCBI Taxonomy" id="6277"/>
    <lineage>
        <taxon>Eukaryota</taxon>
        <taxon>Metazoa</taxon>
        <taxon>Ecdysozoa</taxon>
        <taxon>Nematoda</taxon>
        <taxon>Chromadorea</taxon>
        <taxon>Rhabditida</taxon>
        <taxon>Spirurina</taxon>
        <taxon>Spiruromorpha</taxon>
        <taxon>Filarioidea</taxon>
        <taxon>Onchocercidae</taxon>
        <taxon>Acanthocheilonema</taxon>
    </lineage>
</organism>
<dbReference type="PANTHER" id="PTHR13507">
    <property type="entry name" value="PRKR-INTERACTING PROTEIN 1"/>
    <property type="match status" value="1"/>
</dbReference>
<evidence type="ECO:0000256" key="1">
    <source>
        <dbReference type="SAM" id="MobiDB-lite"/>
    </source>
</evidence>
<protein>
    <recommendedName>
        <fullName evidence="4">PRKR-interacting protein 1 homolog</fullName>
    </recommendedName>
</protein>